<dbReference type="EMBL" id="JBETVU010000012">
    <property type="protein sequence ID" value="MES5148999.1"/>
    <property type="molecule type" value="Genomic_DNA"/>
</dbReference>
<evidence type="ECO:0000313" key="3">
    <source>
        <dbReference type="Proteomes" id="UP000289808"/>
    </source>
</evidence>
<reference evidence="1" key="2">
    <citation type="submission" date="2024-06" db="EMBL/GenBank/DDBJ databases">
        <title>Vaginal Lactobacillus fatty acid response mechanisms reveal a metabolite-targeted strategy for bacterial vaginosis treatment.</title>
        <authorList>
            <person name="Zhu M."/>
            <person name="Blainey P.C."/>
            <person name="Bloom S.M."/>
            <person name="Kwon D.S."/>
        </authorList>
    </citation>
    <scope>NUCLEOTIDE SEQUENCE</scope>
    <source>
        <strain evidence="1">194_F1_1</strain>
    </source>
</reference>
<reference evidence="2 3" key="1">
    <citation type="submission" date="2019-01" db="EMBL/GenBank/DDBJ databases">
        <title>The genome sequence of Lactobacillus crispatus L49.</title>
        <authorList>
            <person name="Zhong J."/>
            <person name="Zhang J."/>
        </authorList>
    </citation>
    <scope>NUCLEOTIDE SEQUENCE [LARGE SCALE GENOMIC DNA]</scope>
    <source>
        <strain evidence="2 3">L49</strain>
    </source>
</reference>
<organism evidence="2 3">
    <name type="scientific">Lactobacillus crispatus</name>
    <dbReference type="NCBI Taxonomy" id="47770"/>
    <lineage>
        <taxon>Bacteria</taxon>
        <taxon>Bacillati</taxon>
        <taxon>Bacillota</taxon>
        <taxon>Bacilli</taxon>
        <taxon>Lactobacillales</taxon>
        <taxon>Lactobacillaceae</taxon>
        <taxon>Lactobacillus</taxon>
    </lineage>
</organism>
<evidence type="ECO:0000313" key="4">
    <source>
        <dbReference type="Proteomes" id="UP001434419"/>
    </source>
</evidence>
<sequence length="71" mass="8247">MLKDIIYFTKEDGQNKLLMVSSITEGDAMALEHFDKADYEACTKILGHKPHNIYKFIDGIEFKVLRSWIKP</sequence>
<dbReference type="RefSeq" id="WP_005719196.1">
    <property type="nucleotide sequence ID" value="NZ_CP033426.1"/>
</dbReference>
<gene>
    <name evidence="1" type="ORF">ABVC42_03530</name>
    <name evidence="2" type="ORF">ERD32_06075</name>
</gene>
<dbReference type="Proteomes" id="UP000289808">
    <property type="component" value="Unassembled WGS sequence"/>
</dbReference>
<dbReference type="AlphaFoldDB" id="A0A135ZEM8"/>
<accession>A0A135ZEM8</accession>
<dbReference type="Proteomes" id="UP001434419">
    <property type="component" value="Unassembled WGS sequence"/>
</dbReference>
<name>A0A135ZEM8_9LACO</name>
<protein>
    <submittedName>
        <fullName evidence="2">Uncharacterized protein</fullName>
    </submittedName>
</protein>
<dbReference type="EMBL" id="SCLX01000029">
    <property type="protein sequence ID" value="RXF57659.1"/>
    <property type="molecule type" value="Genomic_DNA"/>
</dbReference>
<evidence type="ECO:0000313" key="1">
    <source>
        <dbReference type="EMBL" id="MES5148999.1"/>
    </source>
</evidence>
<comment type="caution">
    <text evidence="2">The sequence shown here is derived from an EMBL/GenBank/DDBJ whole genome shotgun (WGS) entry which is preliminary data.</text>
</comment>
<keyword evidence="4" id="KW-1185">Reference proteome</keyword>
<proteinExistence type="predicted"/>
<evidence type="ECO:0000313" key="2">
    <source>
        <dbReference type="EMBL" id="RXF57659.1"/>
    </source>
</evidence>